<keyword evidence="3" id="KW-0285">Flavoprotein</keyword>
<keyword evidence="8" id="KW-0753">Steroid metabolism</keyword>
<evidence type="ECO:0000259" key="17">
    <source>
        <dbReference type="Pfam" id="PF05199"/>
    </source>
</evidence>
<keyword evidence="2" id="KW-0153">Cholesterol metabolism</keyword>
<dbReference type="InterPro" id="IPR003953">
    <property type="entry name" value="FAD-dep_OxRdtase_2_FAD-bd"/>
</dbReference>
<keyword evidence="7" id="KW-1207">Sterol metabolism</keyword>
<reference evidence="18" key="1">
    <citation type="submission" date="2021-01" db="UniProtKB">
        <authorList>
            <consortium name="EnsemblMetazoa"/>
        </authorList>
    </citation>
    <scope>IDENTIFICATION</scope>
</reference>
<dbReference type="GO" id="GO:0016995">
    <property type="term" value="F:cholesterol oxidase activity"/>
    <property type="evidence" value="ECO:0007669"/>
    <property type="project" value="UniProtKB-EC"/>
</dbReference>
<dbReference type="Pfam" id="PF05199">
    <property type="entry name" value="GMC_oxred_C"/>
    <property type="match status" value="1"/>
</dbReference>
<evidence type="ECO:0000256" key="12">
    <source>
        <dbReference type="ARBA" id="ARBA00049723"/>
    </source>
</evidence>
<dbReference type="RefSeq" id="XP_066925193.1">
    <property type="nucleotide sequence ID" value="XM_067069092.1"/>
</dbReference>
<evidence type="ECO:0000256" key="5">
    <source>
        <dbReference type="ARBA" id="ARBA00023002"/>
    </source>
</evidence>
<evidence type="ECO:0000256" key="11">
    <source>
        <dbReference type="ARBA" id="ARBA00049645"/>
    </source>
</evidence>
<comment type="cofactor">
    <cofactor evidence="1">
        <name>FAD</name>
        <dbReference type="ChEBI" id="CHEBI:57692"/>
    </cofactor>
</comment>
<evidence type="ECO:0000256" key="4">
    <source>
        <dbReference type="ARBA" id="ARBA00022827"/>
    </source>
</evidence>
<organism evidence="18 19">
    <name type="scientific">Clytia hemisphaerica</name>
    <dbReference type="NCBI Taxonomy" id="252671"/>
    <lineage>
        <taxon>Eukaryota</taxon>
        <taxon>Metazoa</taxon>
        <taxon>Cnidaria</taxon>
        <taxon>Hydrozoa</taxon>
        <taxon>Hydroidolina</taxon>
        <taxon>Leptothecata</taxon>
        <taxon>Obeliida</taxon>
        <taxon>Clytiidae</taxon>
        <taxon>Clytia</taxon>
    </lineage>
</organism>
<feature type="domain" description="Glucose-methanol-choline oxidoreductase C-terminal" evidence="17">
    <location>
        <begin position="507"/>
        <end position="567"/>
    </location>
</feature>
<dbReference type="OrthoDB" id="9974421at2759"/>
<evidence type="ECO:0000313" key="19">
    <source>
        <dbReference type="Proteomes" id="UP000594262"/>
    </source>
</evidence>
<dbReference type="GeneID" id="136812564"/>
<evidence type="ECO:0000313" key="18">
    <source>
        <dbReference type="EnsemblMetazoa" id="CLYHEMP011389.1"/>
    </source>
</evidence>
<evidence type="ECO:0000256" key="2">
    <source>
        <dbReference type="ARBA" id="ARBA00022548"/>
    </source>
</evidence>
<dbReference type="PANTHER" id="PTHR47470:SF1">
    <property type="entry name" value="FAD-DEPENDENT OXIDOREDUCTASE 2 FAD BINDING DOMAIN-CONTAINING PROTEIN"/>
    <property type="match status" value="1"/>
</dbReference>
<dbReference type="GO" id="GO:0004769">
    <property type="term" value="F:steroid Delta-isomerase activity"/>
    <property type="evidence" value="ECO:0007669"/>
    <property type="project" value="UniProtKB-EC"/>
</dbReference>
<accession>A0A7M5UKB2</accession>
<evidence type="ECO:0000256" key="1">
    <source>
        <dbReference type="ARBA" id="ARBA00001974"/>
    </source>
</evidence>
<evidence type="ECO:0000256" key="10">
    <source>
        <dbReference type="ARBA" id="ARBA00038856"/>
    </source>
</evidence>
<evidence type="ECO:0000256" key="14">
    <source>
        <dbReference type="ARBA" id="ARBA00049778"/>
    </source>
</evidence>
<feature type="domain" description="Glucose-methanol-choline oxidoreductase N-terminal" evidence="15">
    <location>
        <begin position="219"/>
        <end position="312"/>
    </location>
</feature>
<keyword evidence="4" id="KW-0274">FAD</keyword>
<dbReference type="AlphaFoldDB" id="A0A7M5UKB2"/>
<comment type="pathway">
    <text evidence="11">Steroid metabolism; cholesterol degradation.</text>
</comment>
<evidence type="ECO:0000259" key="15">
    <source>
        <dbReference type="Pfam" id="PF00732"/>
    </source>
</evidence>
<feature type="domain" description="FAD-dependent oxidoreductase 2 FAD-binding" evidence="16">
    <location>
        <begin position="31"/>
        <end position="62"/>
    </location>
</feature>
<dbReference type="Proteomes" id="UP000594262">
    <property type="component" value="Unplaced"/>
</dbReference>
<dbReference type="InterPro" id="IPR007867">
    <property type="entry name" value="GMC_OxRtase_C"/>
</dbReference>
<protein>
    <recommendedName>
        <fullName evidence="13">Cholesterol oxidase</fullName>
        <ecNumber evidence="12">1.1.3.6</ecNumber>
        <ecNumber evidence="10">5.3.3.1</ecNumber>
    </recommendedName>
    <alternativeName>
        <fullName evidence="14">Cholesterol isomerase</fullName>
    </alternativeName>
</protein>
<dbReference type="SUPFAM" id="SSF51905">
    <property type="entry name" value="FAD/NAD(P)-binding domain"/>
    <property type="match status" value="1"/>
</dbReference>
<evidence type="ECO:0000256" key="6">
    <source>
        <dbReference type="ARBA" id="ARBA00023098"/>
    </source>
</evidence>
<dbReference type="EnsemblMetazoa" id="CLYHEMT011389.1">
    <property type="protein sequence ID" value="CLYHEMP011389.1"/>
    <property type="gene ID" value="CLYHEMG011389"/>
</dbReference>
<evidence type="ECO:0000256" key="8">
    <source>
        <dbReference type="ARBA" id="ARBA00023221"/>
    </source>
</evidence>
<evidence type="ECO:0000259" key="16">
    <source>
        <dbReference type="Pfam" id="PF00890"/>
    </source>
</evidence>
<dbReference type="EC" id="1.1.3.6" evidence="12"/>
<dbReference type="GO" id="GO:0008203">
    <property type="term" value="P:cholesterol metabolic process"/>
    <property type="evidence" value="ECO:0007669"/>
    <property type="project" value="UniProtKB-KW"/>
</dbReference>
<keyword evidence="19" id="KW-1185">Reference proteome</keyword>
<name>A0A7M5UKB2_9CNID</name>
<dbReference type="PANTHER" id="PTHR47470">
    <property type="entry name" value="CHOLESTEROL OXIDASE"/>
    <property type="match status" value="1"/>
</dbReference>
<dbReference type="GO" id="GO:0050660">
    <property type="term" value="F:flavin adenine dinucleotide binding"/>
    <property type="evidence" value="ECO:0007669"/>
    <property type="project" value="InterPro"/>
</dbReference>
<keyword evidence="5" id="KW-0560">Oxidoreductase</keyword>
<dbReference type="InterPro" id="IPR000172">
    <property type="entry name" value="GMC_OxRdtase_N"/>
</dbReference>
<dbReference type="EC" id="5.3.3.1" evidence="10"/>
<evidence type="ECO:0000256" key="3">
    <source>
        <dbReference type="ARBA" id="ARBA00022630"/>
    </source>
</evidence>
<evidence type="ECO:0000256" key="7">
    <source>
        <dbReference type="ARBA" id="ARBA00023166"/>
    </source>
</evidence>
<dbReference type="Gene3D" id="3.50.50.60">
    <property type="entry name" value="FAD/NAD(P)-binding domain"/>
    <property type="match status" value="3"/>
</dbReference>
<proteinExistence type="predicted"/>
<dbReference type="InterPro" id="IPR036188">
    <property type="entry name" value="FAD/NAD-bd_sf"/>
</dbReference>
<dbReference type="Pfam" id="PF00732">
    <property type="entry name" value="GMC_oxred_N"/>
    <property type="match status" value="1"/>
</dbReference>
<dbReference type="Gene3D" id="3.30.410.10">
    <property type="entry name" value="Cholesterol Oxidase, domain 2"/>
    <property type="match status" value="1"/>
</dbReference>
<evidence type="ECO:0000256" key="13">
    <source>
        <dbReference type="ARBA" id="ARBA00049744"/>
    </source>
</evidence>
<evidence type="ECO:0000256" key="9">
    <source>
        <dbReference type="ARBA" id="ARBA00023235"/>
    </source>
</evidence>
<dbReference type="Pfam" id="PF00890">
    <property type="entry name" value="FAD_binding_2"/>
    <property type="match status" value="1"/>
</dbReference>
<sequence>MGNCCGGEKAYMQYKYNPTGRPLNQIKSKYDVVVIGSGYGGAVVASRAARAGQKVCILEKGREWLPGDFPESMEEAVREMCLTKYEEHKMIGHPGALYQFNVTKDMTVMTSCGVGGSSLTDEGVSLDCKSKTFYDPCWPQAFREDFEIFKTTDRGYAQEMLRPCPYPDDYPPLKRMAQMRSAINSINMIDVEDIQETFYRTPLNINFTDMPTNHVGIPQPACNGCGNCLAGCNTGAKNTVAMNYIQDALNHGAELFPMTEVTKVHKNYEEYTWVVSYHGTGAKDQTDKVVQGNFVFICAGPLGSTKILTQSKTPEFDISNQLGKKFNGNGGMFGVSFRGKEPSHATGLRTGMYKKTKLPKGSSQAPGPAVTSFIDVRKKRGGFMMQDVTVPSAFLPPYLVGSAMSCGAMRRPETFPNGPQWYGMMKNLPQGAIENTFGIYCMTSDEADGEIAYDQQTKQVYVKWNNEHHQRFYFSAKTGLEEAIGSLGGNMGLTPKFSGQLDSDAITRHPIGGCPMGETGIDGVVNHMGAVFIGETEDTYDGLFVVDSSIIPCALGTNPSFTIACLAERCMRLIAEQERWTINYTLGPQSYQSKEQTFTPL</sequence>
<keyword evidence="6" id="KW-0443">Lipid metabolism</keyword>
<keyword evidence="9" id="KW-0413">Isomerase</keyword>
<dbReference type="InterPro" id="IPR052542">
    <property type="entry name" value="Cholesterol_Oxidase"/>
</dbReference>